<dbReference type="InterPro" id="IPR001229">
    <property type="entry name" value="Jacalin-like_lectin_dom"/>
</dbReference>
<dbReference type="Pfam" id="PF01419">
    <property type="entry name" value="Jacalin"/>
    <property type="match status" value="1"/>
</dbReference>
<sequence>MESTDTNIVSNFDVQLEEAKHDCDVPPLLIQCQNVIISNLTISKAVRLISSCSFLKHFSLDKLSDAVLECISENFQFAVENGLFHELSHKDFKFLLNNEKLTVFKHGIPIENYEACIFASLGKYLSANNMENDELVEDLLSVIRLSDIPSNMLESITNEYTVFHAFKARICTTQRTQTPLSRKYSKSERTIVPYQEYASIPKMYLEKYRFGIVNCFNDSDLIKIDDRPITIGVWIVKWDGIDLLGGLHIHYKSGKRLVHGTKPARHDLVNEHEFTLYEEEVVTKILTWHGMFIDSIIFFTNMDRKFGPYGGGGGHRSDWDIPPSNHGYFHSFKGKVVKHRYANSVAYLQFNWVAYGKDGYKEILPTDDMFSCERTHGFNEIDRINDID</sequence>
<comment type="caution">
    <text evidence="3">The sequence shown here is derived from an EMBL/GenBank/DDBJ whole genome shotgun (WGS) entry which is preliminary data.</text>
</comment>
<dbReference type="InterPro" id="IPR036404">
    <property type="entry name" value="Jacalin-like_lectin_dom_sf"/>
</dbReference>
<gene>
    <name evidence="3" type="ORF">MEDL_17613</name>
</gene>
<keyword evidence="4" id="KW-1185">Reference proteome</keyword>
<feature type="domain" description="Jacalin-type lectin" evidence="1">
    <location>
        <begin position="240"/>
        <end position="334"/>
    </location>
</feature>
<evidence type="ECO:0000259" key="2">
    <source>
        <dbReference type="Pfam" id="PF07707"/>
    </source>
</evidence>
<feature type="domain" description="BACK" evidence="2">
    <location>
        <begin position="53"/>
        <end position="156"/>
    </location>
</feature>
<accession>A0A8S3R101</accession>
<dbReference type="AlphaFoldDB" id="A0A8S3R101"/>
<organism evidence="3 4">
    <name type="scientific">Mytilus edulis</name>
    <name type="common">Blue mussel</name>
    <dbReference type="NCBI Taxonomy" id="6550"/>
    <lineage>
        <taxon>Eukaryota</taxon>
        <taxon>Metazoa</taxon>
        <taxon>Spiralia</taxon>
        <taxon>Lophotrochozoa</taxon>
        <taxon>Mollusca</taxon>
        <taxon>Bivalvia</taxon>
        <taxon>Autobranchia</taxon>
        <taxon>Pteriomorphia</taxon>
        <taxon>Mytilida</taxon>
        <taxon>Mytiloidea</taxon>
        <taxon>Mytilidae</taxon>
        <taxon>Mytilinae</taxon>
        <taxon>Mytilus</taxon>
    </lineage>
</organism>
<dbReference type="EMBL" id="CAJPWZ010000911">
    <property type="protein sequence ID" value="CAG2203080.1"/>
    <property type="molecule type" value="Genomic_DNA"/>
</dbReference>
<evidence type="ECO:0000259" key="1">
    <source>
        <dbReference type="Pfam" id="PF01419"/>
    </source>
</evidence>
<dbReference type="Gene3D" id="2.100.10.30">
    <property type="entry name" value="Jacalin-like lectin domain"/>
    <property type="match status" value="1"/>
</dbReference>
<evidence type="ECO:0000313" key="3">
    <source>
        <dbReference type="EMBL" id="CAG2203080.1"/>
    </source>
</evidence>
<dbReference type="Pfam" id="PF07707">
    <property type="entry name" value="BACK"/>
    <property type="match status" value="1"/>
</dbReference>
<dbReference type="InterPro" id="IPR011705">
    <property type="entry name" value="BACK"/>
</dbReference>
<proteinExistence type="predicted"/>
<dbReference type="Proteomes" id="UP000683360">
    <property type="component" value="Unassembled WGS sequence"/>
</dbReference>
<protein>
    <submittedName>
        <fullName evidence="3">Uncharacterized protein</fullName>
    </submittedName>
</protein>
<dbReference type="SUPFAM" id="SSF51101">
    <property type="entry name" value="Mannose-binding lectins"/>
    <property type="match status" value="1"/>
</dbReference>
<reference evidence="3" key="1">
    <citation type="submission" date="2021-03" db="EMBL/GenBank/DDBJ databases">
        <authorList>
            <person name="Bekaert M."/>
        </authorList>
    </citation>
    <scope>NUCLEOTIDE SEQUENCE</scope>
</reference>
<name>A0A8S3R101_MYTED</name>
<dbReference type="Gene3D" id="1.25.40.420">
    <property type="match status" value="1"/>
</dbReference>
<dbReference type="OrthoDB" id="6067911at2759"/>
<evidence type="ECO:0000313" key="4">
    <source>
        <dbReference type="Proteomes" id="UP000683360"/>
    </source>
</evidence>